<dbReference type="Pfam" id="PF01497">
    <property type="entry name" value="Peripla_BP_2"/>
    <property type="match status" value="1"/>
</dbReference>
<comment type="caution">
    <text evidence="4">The sequence shown here is derived from an EMBL/GenBank/DDBJ whole genome shotgun (WGS) entry which is preliminary data.</text>
</comment>
<comment type="similarity">
    <text evidence="1">Belongs to the bacterial solute-binding protein 8 family.</text>
</comment>
<protein>
    <submittedName>
        <fullName evidence="4">ABC transporter substrate-binding protein</fullName>
    </submittedName>
</protein>
<evidence type="ECO:0000313" key="5">
    <source>
        <dbReference type="Proteomes" id="UP000642070"/>
    </source>
</evidence>
<keyword evidence="2" id="KW-0732">Signal</keyword>
<dbReference type="EMBL" id="BMPI01000029">
    <property type="protein sequence ID" value="GGM46801.1"/>
    <property type="molecule type" value="Genomic_DNA"/>
</dbReference>
<reference evidence="4" key="2">
    <citation type="submission" date="2020-09" db="EMBL/GenBank/DDBJ databases">
        <authorList>
            <person name="Sun Q."/>
            <person name="Ohkuma M."/>
        </authorList>
    </citation>
    <scope>NUCLEOTIDE SEQUENCE</scope>
    <source>
        <strain evidence="4">JCM 19831</strain>
    </source>
</reference>
<proteinExistence type="inferred from homology"/>
<accession>A0A917U1U8</accession>
<dbReference type="PANTHER" id="PTHR30535:SF4">
    <property type="entry name" value="HEMIN-BINDING PERIPLASMIC PROTEIN HMUT"/>
    <property type="match status" value="1"/>
</dbReference>
<organism evidence="4 5">
    <name type="scientific">Dactylosporangium sucinum</name>
    <dbReference type="NCBI Taxonomy" id="1424081"/>
    <lineage>
        <taxon>Bacteria</taxon>
        <taxon>Bacillati</taxon>
        <taxon>Actinomycetota</taxon>
        <taxon>Actinomycetes</taxon>
        <taxon>Micromonosporales</taxon>
        <taxon>Micromonosporaceae</taxon>
        <taxon>Dactylosporangium</taxon>
    </lineage>
</organism>
<evidence type="ECO:0000313" key="4">
    <source>
        <dbReference type="EMBL" id="GGM46801.1"/>
    </source>
</evidence>
<feature type="chain" id="PRO_5039664202" evidence="2">
    <location>
        <begin position="22"/>
        <end position="339"/>
    </location>
</feature>
<gene>
    <name evidence="4" type="ORF">GCM10007977_055630</name>
</gene>
<name>A0A917U1U8_9ACTN</name>
<dbReference type="RefSeq" id="WP_190252900.1">
    <property type="nucleotide sequence ID" value="NZ_BMPI01000029.1"/>
</dbReference>
<dbReference type="AlphaFoldDB" id="A0A917U1U8"/>
<dbReference type="Gene3D" id="3.40.50.1980">
    <property type="entry name" value="Nitrogenase molybdenum iron protein domain"/>
    <property type="match status" value="2"/>
</dbReference>
<evidence type="ECO:0000256" key="2">
    <source>
        <dbReference type="SAM" id="SignalP"/>
    </source>
</evidence>
<dbReference type="PROSITE" id="PS51257">
    <property type="entry name" value="PROKAR_LIPOPROTEIN"/>
    <property type="match status" value="1"/>
</dbReference>
<evidence type="ECO:0000256" key="1">
    <source>
        <dbReference type="ARBA" id="ARBA00008814"/>
    </source>
</evidence>
<feature type="domain" description="Fe/B12 periplasmic-binding" evidence="3">
    <location>
        <begin position="82"/>
        <end position="339"/>
    </location>
</feature>
<reference evidence="4" key="1">
    <citation type="journal article" date="2014" name="Int. J. Syst. Evol. Microbiol.">
        <title>Complete genome sequence of Corynebacterium casei LMG S-19264T (=DSM 44701T), isolated from a smear-ripened cheese.</title>
        <authorList>
            <consortium name="US DOE Joint Genome Institute (JGI-PGF)"/>
            <person name="Walter F."/>
            <person name="Albersmeier A."/>
            <person name="Kalinowski J."/>
            <person name="Ruckert C."/>
        </authorList>
    </citation>
    <scope>NUCLEOTIDE SEQUENCE</scope>
    <source>
        <strain evidence="4">JCM 19831</strain>
    </source>
</reference>
<dbReference type="SUPFAM" id="SSF53807">
    <property type="entry name" value="Helical backbone' metal receptor"/>
    <property type="match status" value="1"/>
</dbReference>
<dbReference type="InterPro" id="IPR002491">
    <property type="entry name" value="ABC_transptr_periplasmic_BD"/>
</dbReference>
<sequence>MNRLTLATAALLALSTLAGCAGQTTTLGDPQAAGTGGCGPVTATLDTADVTPLADRPQPALPVTVDSADGQRVTVTDVSRILPVNLYGSIAEIVFSLGLGDRVVGRDTSTTFPAAAHLPLVTPSGHDLSAEGILRLDPTVVVTDRSIGPAEVIAQLRRSGIPVVFVDDQQTLSGVSAHIRQVAAALGVPGAGEQLVRRVEADVAAARVAPAGRPLRVAFLYVRGAAGVYLMGGKGAGSDAMIEAIGAQDAGTAIGLSGFRPLTSEGLINAAPDVILVMTEGLQSVGGVDGLLRMPGVAQTPAGERRRIVDMADGVLLSFGPRVGEAVRALARAVTATCR</sequence>
<dbReference type="PANTHER" id="PTHR30535">
    <property type="entry name" value="VITAMIN B12-BINDING PROTEIN"/>
    <property type="match status" value="1"/>
</dbReference>
<evidence type="ECO:0000259" key="3">
    <source>
        <dbReference type="PROSITE" id="PS50983"/>
    </source>
</evidence>
<dbReference type="Proteomes" id="UP000642070">
    <property type="component" value="Unassembled WGS sequence"/>
</dbReference>
<keyword evidence="5" id="KW-1185">Reference proteome</keyword>
<feature type="signal peptide" evidence="2">
    <location>
        <begin position="1"/>
        <end position="21"/>
    </location>
</feature>
<dbReference type="PROSITE" id="PS50983">
    <property type="entry name" value="FE_B12_PBP"/>
    <property type="match status" value="1"/>
</dbReference>
<dbReference type="InterPro" id="IPR050902">
    <property type="entry name" value="ABC_Transporter_SBP"/>
</dbReference>